<organism evidence="1 2">
    <name type="scientific">Marasmius oreades</name>
    <name type="common">fairy-ring Marasmius</name>
    <dbReference type="NCBI Taxonomy" id="181124"/>
    <lineage>
        <taxon>Eukaryota</taxon>
        <taxon>Fungi</taxon>
        <taxon>Dikarya</taxon>
        <taxon>Basidiomycota</taxon>
        <taxon>Agaricomycotina</taxon>
        <taxon>Agaricomycetes</taxon>
        <taxon>Agaricomycetidae</taxon>
        <taxon>Agaricales</taxon>
        <taxon>Marasmiineae</taxon>
        <taxon>Marasmiaceae</taxon>
        <taxon>Marasmius</taxon>
    </lineage>
</organism>
<dbReference type="PANTHER" id="PTHR33129:SF1">
    <property type="entry name" value="ATP-BINDING PROTEIN"/>
    <property type="match status" value="1"/>
</dbReference>
<evidence type="ECO:0000313" key="1">
    <source>
        <dbReference type="EMBL" id="KAG7090514.1"/>
    </source>
</evidence>
<evidence type="ECO:0000313" key="2">
    <source>
        <dbReference type="Proteomes" id="UP001049176"/>
    </source>
</evidence>
<dbReference type="AlphaFoldDB" id="A0A9P7UST8"/>
<proteinExistence type="predicted"/>
<accession>A0A9P7UST8</accession>
<name>A0A9P7UST8_9AGAR</name>
<dbReference type="EMBL" id="CM032186">
    <property type="protein sequence ID" value="KAG7090514.1"/>
    <property type="molecule type" value="Genomic_DNA"/>
</dbReference>
<protein>
    <submittedName>
        <fullName evidence="1">Uncharacterized protein</fullName>
    </submittedName>
</protein>
<comment type="caution">
    <text evidence="1">The sequence shown here is derived from an EMBL/GenBank/DDBJ whole genome shotgun (WGS) entry which is preliminary data.</text>
</comment>
<sequence length="598" mass="67441">MAHPIPPNFDDRIGYLREYLEKKGCSIIDPTNAADHDIAHMLCCWGCGDKLETNVGTIKLSPAATSFSPAGSILRPPFPRNGVITVQSEYLELERRIMNQYASDYENPSDRCGALVTGMPGIGKSVFLLYLLAKTLARKQPVFIHIQDSTFVFLGSEVTDVYAVPNSSDVIRSVYLSNVLFLIDMDWTSAENPRFMETSNKLYQVGASSPNPRLQRLNTWRKQLQITSLVMNPPDLADIVRIFTHAYPKSVLTEPKMENFIRLLIQTFNVDLRRFRSIFNHPQFQSNRSAAYRSGVDEFVGEFRGVLRAMTTENVVSLIRGSSDSAQHSHRLIATYRRANHGYSHDMRHEVRSSLVVNLLCEAWTKQADKMRTIMETLLSSDMEMAAALGWFFEAEGHTHIVTNQYFNIYPMTETWVGTSKTCLSQAEHAQPMEIGPRAMRLYDSTSDPSTTCDPNAYYVPMQVNNPLFDSFLAGKDFGAAFQMTRSGTHSFKTTYLKPLRKWLEASCGKPPSGFHFVFLIPTGKKIQIRIPDTAVTRMFRYYTLPLASQSLGLQNPESVVKENGMGGMIGEVEPEDDEYVEDGETVDDDGDIVVDWI</sequence>
<dbReference type="RefSeq" id="XP_043006984.1">
    <property type="nucleotide sequence ID" value="XM_043154529.1"/>
</dbReference>
<dbReference type="InterPro" id="IPR052980">
    <property type="entry name" value="Crinkler_effector"/>
</dbReference>
<dbReference type="OrthoDB" id="2340858at2759"/>
<keyword evidence="2" id="KW-1185">Reference proteome</keyword>
<gene>
    <name evidence="1" type="ORF">E1B28_009627</name>
</gene>
<dbReference type="Proteomes" id="UP001049176">
    <property type="component" value="Chromosome 6"/>
</dbReference>
<dbReference type="KEGG" id="more:E1B28_009627"/>
<dbReference type="PANTHER" id="PTHR33129">
    <property type="entry name" value="PROTEIN KINASE DOMAIN-CONTAINING PROTEIN-RELATED"/>
    <property type="match status" value="1"/>
</dbReference>
<dbReference type="GeneID" id="66078703"/>
<reference evidence="1" key="1">
    <citation type="journal article" date="2021" name="Genome Biol. Evol.">
        <title>The assembled and annotated genome of the fairy-ring fungus Marasmius oreades.</title>
        <authorList>
            <person name="Hiltunen M."/>
            <person name="Ament-Velasquez S.L."/>
            <person name="Johannesson H."/>
        </authorList>
    </citation>
    <scope>NUCLEOTIDE SEQUENCE</scope>
    <source>
        <strain evidence="1">03SP1</strain>
    </source>
</reference>